<evidence type="ECO:0000259" key="2">
    <source>
        <dbReference type="Pfam" id="PF08239"/>
    </source>
</evidence>
<evidence type="ECO:0000256" key="1">
    <source>
        <dbReference type="SAM" id="SignalP"/>
    </source>
</evidence>
<dbReference type="AlphaFoldDB" id="G5J572"/>
<gene>
    <name evidence="3" type="ORF">CWATWH0003_2637</name>
</gene>
<feature type="domain" description="SH3b" evidence="2">
    <location>
        <begin position="55"/>
        <end position="111"/>
    </location>
</feature>
<reference evidence="3 4" key="1">
    <citation type="journal article" date="2011" name="Front. Microbiol.">
        <title>Two Strains of Crocosphaera watsonii with Highly Conserved Genomes are Distinguished by Strain-Specific Features.</title>
        <authorList>
            <person name="Bench S.R."/>
            <person name="Ilikchyan I.N."/>
            <person name="Tripp H.J."/>
            <person name="Zehr J.P."/>
        </authorList>
    </citation>
    <scope>NUCLEOTIDE SEQUENCE [LARGE SCALE GENOMIC DNA]</scope>
    <source>
        <strain evidence="3 4">WH 0003</strain>
    </source>
</reference>
<name>G5J572_CROWT</name>
<keyword evidence="1" id="KW-0732">Signal</keyword>
<evidence type="ECO:0000313" key="3">
    <source>
        <dbReference type="EMBL" id="EHJ12711.1"/>
    </source>
</evidence>
<protein>
    <recommendedName>
        <fullName evidence="2">SH3b domain-containing protein</fullName>
    </recommendedName>
</protein>
<dbReference type="InterPro" id="IPR003646">
    <property type="entry name" value="SH3-like_bac-type"/>
</dbReference>
<dbReference type="PATRIC" id="fig|423471.3.peg.2483"/>
<dbReference type="EMBL" id="AESD01000384">
    <property type="protein sequence ID" value="EHJ12711.1"/>
    <property type="molecule type" value="Genomic_DNA"/>
</dbReference>
<dbReference type="Pfam" id="PF08239">
    <property type="entry name" value="SH3_3"/>
    <property type="match status" value="1"/>
</dbReference>
<dbReference type="RefSeq" id="WP_007304911.1">
    <property type="nucleotide sequence ID" value="NZ_AESD01000384.1"/>
</dbReference>
<dbReference type="Proteomes" id="UP000003477">
    <property type="component" value="Unassembled WGS sequence"/>
</dbReference>
<evidence type="ECO:0000313" key="4">
    <source>
        <dbReference type="Proteomes" id="UP000003477"/>
    </source>
</evidence>
<organism evidence="3 4">
    <name type="scientific">Crocosphaera watsonii WH 0003</name>
    <dbReference type="NCBI Taxonomy" id="423471"/>
    <lineage>
        <taxon>Bacteria</taxon>
        <taxon>Bacillati</taxon>
        <taxon>Cyanobacteriota</taxon>
        <taxon>Cyanophyceae</taxon>
        <taxon>Oscillatoriophycideae</taxon>
        <taxon>Chroococcales</taxon>
        <taxon>Aphanothecaceae</taxon>
        <taxon>Crocosphaera</taxon>
    </lineage>
</organism>
<proteinExistence type="predicted"/>
<dbReference type="GeneID" id="88766297"/>
<comment type="caution">
    <text evidence="3">The sequence shown here is derived from an EMBL/GenBank/DDBJ whole genome shotgun (WGS) entry which is preliminary data.</text>
</comment>
<sequence>MLKTLMASIILVGATALPMQAQRQGPGCGPYDNCRGGRGGQGYYGQICTNDRNGRLNVRNGPGVNYRRWTQVRNGQTVMIVNSAMGHDGGRYRWQQVYINGREGWVRADYVCD</sequence>
<feature type="signal peptide" evidence="1">
    <location>
        <begin position="1"/>
        <end position="21"/>
    </location>
</feature>
<dbReference type="Gene3D" id="2.30.30.40">
    <property type="entry name" value="SH3 Domains"/>
    <property type="match status" value="1"/>
</dbReference>
<accession>G5J572</accession>
<feature type="chain" id="PRO_5003479203" description="SH3b domain-containing protein" evidence="1">
    <location>
        <begin position="22"/>
        <end position="113"/>
    </location>
</feature>